<protein>
    <submittedName>
        <fullName evidence="1">Uncharacterized protein</fullName>
    </submittedName>
</protein>
<organism evidence="1 2">
    <name type="scientific">Liparis tanakae</name>
    <name type="common">Tanaka's snailfish</name>
    <dbReference type="NCBI Taxonomy" id="230148"/>
    <lineage>
        <taxon>Eukaryota</taxon>
        <taxon>Metazoa</taxon>
        <taxon>Chordata</taxon>
        <taxon>Craniata</taxon>
        <taxon>Vertebrata</taxon>
        <taxon>Euteleostomi</taxon>
        <taxon>Actinopterygii</taxon>
        <taxon>Neopterygii</taxon>
        <taxon>Teleostei</taxon>
        <taxon>Neoteleostei</taxon>
        <taxon>Acanthomorphata</taxon>
        <taxon>Eupercaria</taxon>
        <taxon>Perciformes</taxon>
        <taxon>Cottioidei</taxon>
        <taxon>Cottales</taxon>
        <taxon>Liparidae</taxon>
        <taxon>Liparis</taxon>
    </lineage>
</organism>
<accession>A0A4Z2HBL0</accession>
<dbReference type="Proteomes" id="UP000314294">
    <property type="component" value="Unassembled WGS sequence"/>
</dbReference>
<sequence length="71" mass="8204">MDHHHRVVTCKINSMCEASNPEGPSRDFGGAFKLEPLVNPHLTEEHVHGVLLMHKYNIRWRCGHNVVHNRN</sequence>
<dbReference type="AlphaFoldDB" id="A0A4Z2HBL0"/>
<evidence type="ECO:0000313" key="2">
    <source>
        <dbReference type="Proteomes" id="UP000314294"/>
    </source>
</evidence>
<reference evidence="1 2" key="1">
    <citation type="submission" date="2019-03" db="EMBL/GenBank/DDBJ databases">
        <title>First draft genome of Liparis tanakae, snailfish: a comprehensive survey of snailfish specific genes.</title>
        <authorList>
            <person name="Kim W."/>
            <person name="Song I."/>
            <person name="Jeong J.-H."/>
            <person name="Kim D."/>
            <person name="Kim S."/>
            <person name="Ryu S."/>
            <person name="Song J.Y."/>
            <person name="Lee S.K."/>
        </authorList>
    </citation>
    <scope>NUCLEOTIDE SEQUENCE [LARGE SCALE GENOMIC DNA]</scope>
    <source>
        <tissue evidence="1">Muscle</tissue>
    </source>
</reference>
<proteinExistence type="predicted"/>
<gene>
    <name evidence="1" type="ORF">EYF80_027538</name>
</gene>
<evidence type="ECO:0000313" key="1">
    <source>
        <dbReference type="EMBL" id="TNN62274.1"/>
    </source>
</evidence>
<comment type="caution">
    <text evidence="1">The sequence shown here is derived from an EMBL/GenBank/DDBJ whole genome shotgun (WGS) entry which is preliminary data.</text>
</comment>
<name>A0A4Z2HBL0_9TELE</name>
<keyword evidence="2" id="KW-1185">Reference proteome</keyword>
<dbReference type="EMBL" id="SRLO01000298">
    <property type="protein sequence ID" value="TNN62274.1"/>
    <property type="molecule type" value="Genomic_DNA"/>
</dbReference>